<comment type="caution">
    <text evidence="3">The sequence shown here is derived from an EMBL/GenBank/DDBJ whole genome shotgun (WGS) entry which is preliminary data.</text>
</comment>
<dbReference type="NCBIfam" id="TIGR03349">
    <property type="entry name" value="IV_VI_DotU"/>
    <property type="match status" value="1"/>
</dbReference>
<feature type="transmembrane region" description="Helical" evidence="1">
    <location>
        <begin position="227"/>
        <end position="247"/>
    </location>
</feature>
<dbReference type="InterPro" id="IPR038522">
    <property type="entry name" value="T4/T6SS_DotU_sf"/>
</dbReference>
<keyword evidence="1" id="KW-0812">Transmembrane</keyword>
<accession>A0A7Y7Y633</accession>
<protein>
    <submittedName>
        <fullName evidence="3">DotU family type IV/VI secretion system protein</fullName>
    </submittedName>
</protein>
<evidence type="ECO:0000256" key="1">
    <source>
        <dbReference type="SAM" id="Phobius"/>
    </source>
</evidence>
<dbReference type="EMBL" id="JACAQE010000010">
    <property type="protein sequence ID" value="NWC17843.1"/>
    <property type="molecule type" value="Genomic_DNA"/>
</dbReference>
<dbReference type="Gene3D" id="1.25.40.590">
    <property type="entry name" value="Type IV / VI secretion system, DotU"/>
    <property type="match status" value="1"/>
</dbReference>
<organism evidence="3 4">
    <name type="scientific">Pseudomonas gingeri</name>
    <dbReference type="NCBI Taxonomy" id="117681"/>
    <lineage>
        <taxon>Bacteria</taxon>
        <taxon>Pseudomonadati</taxon>
        <taxon>Pseudomonadota</taxon>
        <taxon>Gammaproteobacteria</taxon>
        <taxon>Pseudomonadales</taxon>
        <taxon>Pseudomonadaceae</taxon>
        <taxon>Pseudomonas</taxon>
    </lineage>
</organism>
<dbReference type="Proteomes" id="UP000517547">
    <property type="component" value="Unassembled WGS sequence"/>
</dbReference>
<feature type="domain" description="Type IV / VI secretion system DotU" evidence="2">
    <location>
        <begin position="47"/>
        <end position="249"/>
    </location>
</feature>
<name>A0A7Y7Y633_9PSED</name>
<evidence type="ECO:0000313" key="3">
    <source>
        <dbReference type="EMBL" id="NWC17843.1"/>
    </source>
</evidence>
<dbReference type="RefSeq" id="WP_017128839.1">
    <property type="nucleotide sequence ID" value="NZ_JACAQE010000010.1"/>
</dbReference>
<dbReference type="PANTHER" id="PTHR38033">
    <property type="entry name" value="MEMBRANE PROTEIN-RELATED"/>
    <property type="match status" value="1"/>
</dbReference>
<keyword evidence="1" id="KW-0472">Membrane</keyword>
<reference evidence="3 4" key="1">
    <citation type="submission" date="2020-04" db="EMBL/GenBank/DDBJ databases">
        <title>Molecular characterization of pseudomonads from Agaricus bisporus reveal novel blotch 2 pathogens in Western Europe.</title>
        <authorList>
            <person name="Taparia T."/>
            <person name="Krijger M."/>
            <person name="Haynes E."/>
            <person name="Elpinstone J.G."/>
            <person name="Noble R."/>
            <person name="Van Der Wolf J."/>
        </authorList>
    </citation>
    <scope>NUCLEOTIDE SEQUENCE [LARGE SCALE GENOMIC DNA]</scope>
    <source>
        <strain evidence="3 4">IPO3738</strain>
    </source>
</reference>
<proteinExistence type="predicted"/>
<gene>
    <name evidence="3" type="ORF">HX845_29595</name>
</gene>
<dbReference type="AlphaFoldDB" id="A0A7Y7Y633"/>
<keyword evidence="1" id="KW-1133">Transmembrane helix</keyword>
<sequence>MNEAKEHGIYFESKAEGPASVQRARHTEIELQRVTPEFQMRGLAWNPLCDAAMPLMGLAIRLQTLDRHDDIPALYLSIHNQITTVMEEVRPLDYEPGSLKAYSYTLCLLMDESVMSTSWGKHSEWSQRSLLSAFHQESWGGEKFFTLLARMSTAPTKYQHALEFMYLCLCMGIKGKYGNQSNGAEEMQRIITQLHGILRQLRGAPPRHLTEPLAHITSRNYHLKRMWPLWTPWVLAALVLTTAYMVYNLRLSAITREVLASLDGILKL</sequence>
<evidence type="ECO:0000313" key="4">
    <source>
        <dbReference type="Proteomes" id="UP000517547"/>
    </source>
</evidence>
<evidence type="ECO:0000259" key="2">
    <source>
        <dbReference type="Pfam" id="PF09850"/>
    </source>
</evidence>
<dbReference type="Pfam" id="PF09850">
    <property type="entry name" value="DotU"/>
    <property type="match status" value="1"/>
</dbReference>
<dbReference type="InterPro" id="IPR017732">
    <property type="entry name" value="T4/T6SS_DotU"/>
</dbReference>
<dbReference type="PANTHER" id="PTHR38033:SF1">
    <property type="entry name" value="DOTU FAMILY TYPE IV_VI SECRETION SYSTEM PROTEIN"/>
    <property type="match status" value="1"/>
</dbReference>
<dbReference type="NCBIfam" id="NF038228">
    <property type="entry name" value="IcmH_DotU_IVB"/>
    <property type="match status" value="1"/>
</dbReference>